<gene>
    <name evidence="1" type="ORF">BHM03_00061413</name>
</gene>
<proteinExistence type="predicted"/>
<dbReference type="EMBL" id="KV876938">
    <property type="protein sequence ID" value="RZR75552.1"/>
    <property type="molecule type" value="Genomic_DNA"/>
</dbReference>
<dbReference type="AlphaFoldDB" id="A0A445MMT3"/>
<reference evidence="1" key="1">
    <citation type="journal article" date="2018" name="Data Brief">
        <title>Genome sequence data from 17 accessions of Ensete ventricosum, a staple food crop for millions in Ethiopia.</title>
        <authorList>
            <person name="Yemataw Z."/>
            <person name="Muzemil S."/>
            <person name="Ambachew D."/>
            <person name="Tripathi L."/>
            <person name="Tesfaye K."/>
            <person name="Chala A."/>
            <person name="Farbos A."/>
            <person name="O'Neill P."/>
            <person name="Moore K."/>
            <person name="Grant M."/>
            <person name="Studholme D.J."/>
        </authorList>
    </citation>
    <scope>NUCLEOTIDE SEQUENCE [LARGE SCALE GENOMIC DNA]</scope>
    <source>
        <tissue evidence="1">Leaf</tissue>
    </source>
</reference>
<dbReference type="Proteomes" id="UP000290560">
    <property type="component" value="Unassembled WGS sequence"/>
</dbReference>
<evidence type="ECO:0000313" key="1">
    <source>
        <dbReference type="EMBL" id="RZR75552.1"/>
    </source>
</evidence>
<sequence length="58" mass="6469">MIRWDLIRSLLGDSSKESESSLGTRREITGKKTRGLAARMSEVAGLCRKSERRLAAFS</sequence>
<protein>
    <submittedName>
        <fullName evidence="1">Uncharacterized protein</fullName>
    </submittedName>
</protein>
<accession>A0A445MMT3</accession>
<feature type="non-terminal residue" evidence="1">
    <location>
        <position position="58"/>
    </location>
</feature>
<name>A0A445MMT3_ENSVE</name>
<organism evidence="1">
    <name type="scientific">Ensete ventricosum</name>
    <name type="common">Abyssinian banana</name>
    <name type="synonym">Musa ensete</name>
    <dbReference type="NCBI Taxonomy" id="4639"/>
    <lineage>
        <taxon>Eukaryota</taxon>
        <taxon>Viridiplantae</taxon>
        <taxon>Streptophyta</taxon>
        <taxon>Embryophyta</taxon>
        <taxon>Tracheophyta</taxon>
        <taxon>Spermatophyta</taxon>
        <taxon>Magnoliopsida</taxon>
        <taxon>Liliopsida</taxon>
        <taxon>Zingiberales</taxon>
        <taxon>Musaceae</taxon>
        <taxon>Ensete</taxon>
    </lineage>
</organism>